<dbReference type="InterPro" id="IPR039672">
    <property type="entry name" value="MFS_2"/>
</dbReference>
<feature type="transmembrane region" description="Helical" evidence="2">
    <location>
        <begin position="175"/>
        <end position="195"/>
    </location>
</feature>
<feature type="transmembrane region" description="Helical" evidence="2">
    <location>
        <begin position="103"/>
        <end position="127"/>
    </location>
</feature>
<comment type="caution">
    <text evidence="3">The sequence shown here is derived from an EMBL/GenBank/DDBJ whole genome shotgun (WGS) entry which is preliminary data.</text>
</comment>
<organism evidence="3 4">
    <name type="scientific">SAR86 cluster bacterium</name>
    <dbReference type="NCBI Taxonomy" id="2030880"/>
    <lineage>
        <taxon>Bacteria</taxon>
        <taxon>Pseudomonadati</taxon>
        <taxon>Pseudomonadota</taxon>
        <taxon>Gammaproteobacteria</taxon>
        <taxon>SAR86 cluster</taxon>
    </lineage>
</organism>
<dbReference type="GO" id="GO:0015293">
    <property type="term" value="F:symporter activity"/>
    <property type="evidence" value="ECO:0007669"/>
    <property type="project" value="InterPro"/>
</dbReference>
<feature type="transmembrane region" description="Helical" evidence="2">
    <location>
        <begin position="12"/>
        <end position="32"/>
    </location>
</feature>
<feature type="transmembrane region" description="Helical" evidence="2">
    <location>
        <begin position="225"/>
        <end position="251"/>
    </location>
</feature>
<keyword evidence="2" id="KW-0472">Membrane</keyword>
<feature type="transmembrane region" description="Helical" evidence="2">
    <location>
        <begin position="288"/>
        <end position="307"/>
    </location>
</feature>
<feature type="transmembrane region" description="Helical" evidence="2">
    <location>
        <begin position="38"/>
        <end position="57"/>
    </location>
</feature>
<dbReference type="GO" id="GO:0008643">
    <property type="term" value="P:carbohydrate transport"/>
    <property type="evidence" value="ECO:0007669"/>
    <property type="project" value="InterPro"/>
</dbReference>
<feature type="transmembrane region" description="Helical" evidence="2">
    <location>
        <begin position="366"/>
        <end position="389"/>
    </location>
</feature>
<dbReference type="AlphaFoldDB" id="A0A937JA20"/>
<keyword evidence="2" id="KW-1133">Transmembrane helix</keyword>
<sequence>MVSRSSKVFYALLNFSGAAAAMPIVVYVLPYFATNLGMGLTTVGSIFVLGRVMDIFTDPIMGTLIDRYPSRWGKHKHWIALSLPVLMLSTVLLYLPINTNPSGWYFFFSLFLLYSGFTLSGITQLSWSVFLAPSYDDKTNLLTLREAVNVFFSLLVLAIPAFVELYFNAPIETKILAIGVFVLVLLPVIVSTALFKVPDSKEISAEVLHPFKVFKTFFYNRNLKIVVSAGVLVVLAQGAQGATALFVIDYVLNLPEYSARMILLYFFSSICGLQIWRKLALKRSKHEAAFICAVYVATMSFIAYLGWEYYLIDNPQYMLIGSSIAFVSIGIAYAGVNPLIVAMVADLAKQDNELYGQDRSASMYSFFTLFLKFGNAFAASIPYLILGLFSVFEPSLGINNTSESLDLLWNLYIFIPILCYILAALIIKQYKYNV</sequence>
<dbReference type="PANTHER" id="PTHR11328">
    <property type="entry name" value="MAJOR FACILITATOR SUPERFAMILY DOMAIN-CONTAINING PROTEIN"/>
    <property type="match status" value="1"/>
</dbReference>
<dbReference type="GO" id="GO:0005886">
    <property type="term" value="C:plasma membrane"/>
    <property type="evidence" value="ECO:0007669"/>
    <property type="project" value="TreeGrafter"/>
</dbReference>
<feature type="transmembrane region" description="Helical" evidence="2">
    <location>
        <begin position="78"/>
        <end position="97"/>
    </location>
</feature>
<keyword evidence="2" id="KW-0812">Transmembrane</keyword>
<dbReference type="InterPro" id="IPR036259">
    <property type="entry name" value="MFS_trans_sf"/>
</dbReference>
<comment type="similarity">
    <text evidence="1">Belongs to the sodium:galactoside symporter (TC 2.A.2) family.</text>
</comment>
<evidence type="ECO:0000256" key="1">
    <source>
        <dbReference type="ARBA" id="ARBA00009617"/>
    </source>
</evidence>
<evidence type="ECO:0000256" key="2">
    <source>
        <dbReference type="SAM" id="Phobius"/>
    </source>
</evidence>
<dbReference type="EMBL" id="JADHSG010000001">
    <property type="protein sequence ID" value="MBL6902680.1"/>
    <property type="molecule type" value="Genomic_DNA"/>
</dbReference>
<proteinExistence type="inferred from homology"/>
<name>A0A937JA20_9GAMM</name>
<dbReference type="Proteomes" id="UP000705230">
    <property type="component" value="Unassembled WGS sequence"/>
</dbReference>
<evidence type="ECO:0000313" key="4">
    <source>
        <dbReference type="Proteomes" id="UP000705230"/>
    </source>
</evidence>
<feature type="transmembrane region" description="Helical" evidence="2">
    <location>
        <begin position="319"/>
        <end position="345"/>
    </location>
</feature>
<gene>
    <name evidence="3" type="ORF">ISR29_00575</name>
</gene>
<dbReference type="Pfam" id="PF13347">
    <property type="entry name" value="MFS_2"/>
    <property type="match status" value="1"/>
</dbReference>
<dbReference type="Gene3D" id="1.20.1250.20">
    <property type="entry name" value="MFS general substrate transporter like domains"/>
    <property type="match status" value="1"/>
</dbReference>
<feature type="transmembrane region" description="Helical" evidence="2">
    <location>
        <begin position="257"/>
        <end position="276"/>
    </location>
</feature>
<dbReference type="SUPFAM" id="SSF103473">
    <property type="entry name" value="MFS general substrate transporter"/>
    <property type="match status" value="1"/>
</dbReference>
<feature type="transmembrane region" description="Helical" evidence="2">
    <location>
        <begin position="409"/>
        <end position="427"/>
    </location>
</feature>
<evidence type="ECO:0000313" key="3">
    <source>
        <dbReference type="EMBL" id="MBL6902680.1"/>
    </source>
</evidence>
<reference evidence="3" key="1">
    <citation type="submission" date="2020-10" db="EMBL/GenBank/DDBJ databases">
        <title>Microbiome of the Black Sea water column analyzed by genome centric metagenomics.</title>
        <authorList>
            <person name="Cabello-Yeves P.J."/>
            <person name="Callieri C."/>
            <person name="Picazo A."/>
            <person name="Mehrshad M."/>
            <person name="Haro-Moreno J.M."/>
            <person name="Roda-Garcia J."/>
            <person name="Dzembekova N."/>
            <person name="Slabakova V."/>
            <person name="Slabakova N."/>
            <person name="Moncheva S."/>
            <person name="Rodriguez-Valera F."/>
        </authorList>
    </citation>
    <scope>NUCLEOTIDE SEQUENCE</scope>
    <source>
        <strain evidence="3">BS30m-G43</strain>
    </source>
</reference>
<dbReference type="PANTHER" id="PTHR11328:SF24">
    <property type="entry name" value="MAJOR FACILITATOR SUPERFAMILY (MFS) PROFILE DOMAIN-CONTAINING PROTEIN"/>
    <property type="match status" value="1"/>
</dbReference>
<accession>A0A937JA20</accession>
<protein>
    <submittedName>
        <fullName evidence="3">MFS transporter</fullName>
    </submittedName>
</protein>
<feature type="transmembrane region" description="Helical" evidence="2">
    <location>
        <begin position="148"/>
        <end position="169"/>
    </location>
</feature>